<evidence type="ECO:0000256" key="2">
    <source>
        <dbReference type="ARBA" id="ARBA00001946"/>
    </source>
</evidence>
<keyword evidence="9" id="KW-0378">Hydrolase</keyword>
<evidence type="ECO:0000313" key="19">
    <source>
        <dbReference type="Proteomes" id="UP000027135"/>
    </source>
</evidence>
<evidence type="ECO:0000256" key="13">
    <source>
        <dbReference type="ARBA" id="ARBA00042119"/>
    </source>
</evidence>
<dbReference type="AlphaFoldDB" id="A0A067R5J1"/>
<comment type="subcellular location">
    <subcellularLocation>
        <location evidence="3">Membrane</location>
        <topology evidence="3">Single-pass membrane protein</topology>
    </subcellularLocation>
</comment>
<accession>A0A067R5J1</accession>
<dbReference type="FunFam" id="3.40.190.80:FF:000007">
    <property type="entry name" value="Blast:Putative inositol monophosphatase 3"/>
    <property type="match status" value="1"/>
</dbReference>
<evidence type="ECO:0000256" key="7">
    <source>
        <dbReference type="ARBA" id="ARBA00022692"/>
    </source>
</evidence>
<dbReference type="PROSITE" id="PS00630">
    <property type="entry name" value="IMP_2"/>
    <property type="match status" value="1"/>
</dbReference>
<gene>
    <name evidence="18" type="ORF">L798_08457</name>
</gene>
<dbReference type="OrthoDB" id="74460at2759"/>
<keyword evidence="8 16" id="KW-0479">Metal-binding</keyword>
<protein>
    <recommendedName>
        <fullName evidence="15">Putative inositol monophosphatase 3</fullName>
        <ecNumber evidence="6">3.1.3.25</ecNumber>
    </recommendedName>
    <alternativeName>
        <fullName evidence="14">Inositol-1(or 4)-monophosphatase 3</fullName>
    </alternativeName>
    <alternativeName>
        <fullName evidence="13">Myo-inositol monophosphatase A3</fullName>
    </alternativeName>
</protein>
<evidence type="ECO:0000256" key="5">
    <source>
        <dbReference type="ARBA" id="ARBA00009759"/>
    </source>
</evidence>
<keyword evidence="7 17" id="KW-0812">Transmembrane</keyword>
<reference evidence="18 19" key="1">
    <citation type="journal article" date="2014" name="Nat. Commun.">
        <title>Molecular traces of alternative social organization in a termite genome.</title>
        <authorList>
            <person name="Terrapon N."/>
            <person name="Li C."/>
            <person name="Robertson H.M."/>
            <person name="Ji L."/>
            <person name="Meng X."/>
            <person name="Booth W."/>
            <person name="Chen Z."/>
            <person name="Childers C.P."/>
            <person name="Glastad K.M."/>
            <person name="Gokhale K."/>
            <person name="Gowin J."/>
            <person name="Gronenberg W."/>
            <person name="Hermansen R.A."/>
            <person name="Hu H."/>
            <person name="Hunt B.G."/>
            <person name="Huylmans A.K."/>
            <person name="Khalil S.M."/>
            <person name="Mitchell R.D."/>
            <person name="Munoz-Torres M.C."/>
            <person name="Mustard J.A."/>
            <person name="Pan H."/>
            <person name="Reese J.T."/>
            <person name="Scharf M.E."/>
            <person name="Sun F."/>
            <person name="Vogel H."/>
            <person name="Xiao J."/>
            <person name="Yang W."/>
            <person name="Yang Z."/>
            <person name="Yang Z."/>
            <person name="Zhou J."/>
            <person name="Zhu J."/>
            <person name="Brent C.S."/>
            <person name="Elsik C.G."/>
            <person name="Goodisman M.A."/>
            <person name="Liberles D.A."/>
            <person name="Roe R.M."/>
            <person name="Vargo E.L."/>
            <person name="Vilcinskas A."/>
            <person name="Wang J."/>
            <person name="Bornberg-Bauer E."/>
            <person name="Korb J."/>
            <person name="Zhang G."/>
            <person name="Liebig J."/>
        </authorList>
    </citation>
    <scope>NUCLEOTIDE SEQUENCE [LARGE SCALE GENOMIC DNA]</scope>
    <source>
        <tissue evidence="18">Whole organism</tissue>
    </source>
</reference>
<feature type="binding site" evidence="16">
    <location>
        <position position="168"/>
    </location>
    <ligand>
        <name>Mg(2+)</name>
        <dbReference type="ChEBI" id="CHEBI:18420"/>
        <label>1</label>
        <note>catalytic</note>
    </ligand>
</feature>
<comment type="similarity">
    <text evidence="5">Belongs to the inositol monophosphatase superfamily.</text>
</comment>
<feature type="binding site" evidence="16">
    <location>
        <position position="289"/>
    </location>
    <ligand>
        <name>Mg(2+)</name>
        <dbReference type="ChEBI" id="CHEBI:18420"/>
        <label>1</label>
        <note>catalytic</note>
    </ligand>
</feature>
<dbReference type="STRING" id="136037.A0A067R5J1"/>
<proteinExistence type="inferred from homology"/>
<evidence type="ECO:0000256" key="14">
    <source>
        <dbReference type="ARBA" id="ARBA00042949"/>
    </source>
</evidence>
<evidence type="ECO:0000256" key="4">
    <source>
        <dbReference type="ARBA" id="ARBA00005152"/>
    </source>
</evidence>
<dbReference type="EC" id="3.1.3.25" evidence="6"/>
<dbReference type="PANTHER" id="PTHR43028:SF4">
    <property type="entry name" value="INOSITOL MONOPHOSPHATASE 3"/>
    <property type="match status" value="1"/>
</dbReference>
<feature type="binding site" evidence="16">
    <location>
        <position position="123"/>
    </location>
    <ligand>
        <name>Mg(2+)</name>
        <dbReference type="ChEBI" id="CHEBI:18420"/>
        <label>1</label>
        <note>catalytic</note>
    </ligand>
</feature>
<dbReference type="GO" id="GO:0016020">
    <property type="term" value="C:membrane"/>
    <property type="evidence" value="ECO:0007669"/>
    <property type="project" value="UniProtKB-SubCell"/>
</dbReference>
<dbReference type="OMA" id="DELHKQP"/>
<evidence type="ECO:0000256" key="10">
    <source>
        <dbReference type="ARBA" id="ARBA00022842"/>
    </source>
</evidence>
<evidence type="ECO:0000256" key="11">
    <source>
        <dbReference type="ARBA" id="ARBA00022989"/>
    </source>
</evidence>
<dbReference type="EMBL" id="KK852729">
    <property type="protein sequence ID" value="KDR17547.1"/>
    <property type="molecule type" value="Genomic_DNA"/>
</dbReference>
<keyword evidence="12 17" id="KW-0472">Membrane</keyword>
<keyword evidence="10 16" id="KW-0460">Magnesium</keyword>
<evidence type="ECO:0000256" key="6">
    <source>
        <dbReference type="ARBA" id="ARBA00013106"/>
    </source>
</evidence>
<dbReference type="InterPro" id="IPR000760">
    <property type="entry name" value="Inositol_monophosphatase-like"/>
</dbReference>
<evidence type="ECO:0000256" key="8">
    <source>
        <dbReference type="ARBA" id="ARBA00022723"/>
    </source>
</evidence>
<dbReference type="GO" id="GO:0008254">
    <property type="term" value="F:3'-nucleotidase activity"/>
    <property type="evidence" value="ECO:0007669"/>
    <property type="project" value="TreeGrafter"/>
</dbReference>
<dbReference type="PANTHER" id="PTHR43028">
    <property type="entry name" value="3'(2'),5'-BISPHOSPHATE NUCLEOTIDASE 1"/>
    <property type="match status" value="1"/>
</dbReference>
<dbReference type="SUPFAM" id="SSF56655">
    <property type="entry name" value="Carbohydrate phosphatase"/>
    <property type="match status" value="1"/>
</dbReference>
<sequence length="344" mass="37745">MRIANMNFGGTIRLNRIGICIIIGACIILVLYINSSGMESPKTEPGKNNGFVSLKKLLVAAIEVAVKGGKEIVAVRNAPNIGEKSKGNTKGINDPVTKADYNSHCVMYYSLIHSFPKVKIISEENIKQSDCKNLSYLGDDSDGVHNLNPLNDELVQAEDITVWIDPLDATKEFTENKLQYVTTMVCVAVKGNPIIGVIHKPFEGEPHTFWAWEGKSASDNLKNNKADRHSTTSIIMSISHPGLVKNISEQAFGKSITTVSAAGAGYKSLEVARRHVDAYLHVTEIKKWDICAGNAIIKALGGKMTTLSNEVLDYSSEDIVNKKGLLTTMENHELYLEKLKPFKL</sequence>
<evidence type="ECO:0000256" key="1">
    <source>
        <dbReference type="ARBA" id="ARBA00001033"/>
    </source>
</evidence>
<dbReference type="FunFam" id="3.30.540.10:FF:000012">
    <property type="entry name" value="Blast:Putative inositol monophosphatase 3"/>
    <property type="match status" value="1"/>
</dbReference>
<dbReference type="InParanoid" id="A0A067R5J1"/>
<comment type="catalytic activity">
    <reaction evidence="1">
        <text>a myo-inositol phosphate + H2O = myo-inositol + phosphate</text>
        <dbReference type="Rhea" id="RHEA:24056"/>
        <dbReference type="ChEBI" id="CHEBI:15377"/>
        <dbReference type="ChEBI" id="CHEBI:17268"/>
        <dbReference type="ChEBI" id="CHEBI:43474"/>
        <dbReference type="ChEBI" id="CHEBI:84139"/>
        <dbReference type="EC" id="3.1.3.25"/>
    </reaction>
</comment>
<keyword evidence="11 17" id="KW-1133">Transmembrane helix</keyword>
<feature type="transmembrane region" description="Helical" evidence="17">
    <location>
        <begin position="12"/>
        <end position="33"/>
    </location>
</feature>
<feature type="binding site" evidence="16">
    <location>
        <position position="165"/>
    </location>
    <ligand>
        <name>Mg(2+)</name>
        <dbReference type="ChEBI" id="CHEBI:18420"/>
        <label>1</label>
        <note>catalytic</note>
    </ligand>
</feature>
<evidence type="ECO:0000313" key="18">
    <source>
        <dbReference type="EMBL" id="KDR17547.1"/>
    </source>
</evidence>
<dbReference type="GO" id="GO:0046872">
    <property type="term" value="F:metal ion binding"/>
    <property type="evidence" value="ECO:0007669"/>
    <property type="project" value="UniProtKB-KW"/>
</dbReference>
<dbReference type="FunCoup" id="A0A067R5J1">
    <property type="interactions" value="1244"/>
</dbReference>
<evidence type="ECO:0000256" key="16">
    <source>
        <dbReference type="PIRSR" id="PIRSR600760-2"/>
    </source>
</evidence>
<dbReference type="Pfam" id="PF00459">
    <property type="entry name" value="Inositol_P"/>
    <property type="match status" value="1"/>
</dbReference>
<comment type="pathway">
    <text evidence="4">Polyol metabolism; myo-inositol biosynthesis; myo-inositol from D-glucose 6-phosphate: step 2/2.</text>
</comment>
<organism evidence="18 19">
    <name type="scientific">Zootermopsis nevadensis</name>
    <name type="common">Dampwood termite</name>
    <dbReference type="NCBI Taxonomy" id="136037"/>
    <lineage>
        <taxon>Eukaryota</taxon>
        <taxon>Metazoa</taxon>
        <taxon>Ecdysozoa</taxon>
        <taxon>Arthropoda</taxon>
        <taxon>Hexapoda</taxon>
        <taxon>Insecta</taxon>
        <taxon>Pterygota</taxon>
        <taxon>Neoptera</taxon>
        <taxon>Polyneoptera</taxon>
        <taxon>Dictyoptera</taxon>
        <taxon>Blattodea</taxon>
        <taxon>Blattoidea</taxon>
        <taxon>Termitoidae</taxon>
        <taxon>Termopsidae</taxon>
        <taxon>Zootermopsis</taxon>
    </lineage>
</organism>
<evidence type="ECO:0000256" key="15">
    <source>
        <dbReference type="ARBA" id="ARBA00074068"/>
    </source>
</evidence>
<evidence type="ECO:0000256" key="3">
    <source>
        <dbReference type="ARBA" id="ARBA00004167"/>
    </source>
</evidence>
<dbReference type="eggNOG" id="KOG3853">
    <property type="taxonomic scope" value="Eukaryota"/>
</dbReference>
<dbReference type="Gene3D" id="3.30.540.10">
    <property type="entry name" value="Fructose-1,6-Bisphosphatase, subunit A, domain 1"/>
    <property type="match status" value="1"/>
</dbReference>
<comment type="cofactor">
    <cofactor evidence="2 16">
        <name>Mg(2+)</name>
        <dbReference type="ChEBI" id="CHEBI:18420"/>
    </cofactor>
</comment>
<dbReference type="GO" id="GO:0046854">
    <property type="term" value="P:phosphatidylinositol phosphate biosynthetic process"/>
    <property type="evidence" value="ECO:0007669"/>
    <property type="project" value="InterPro"/>
</dbReference>
<dbReference type="InterPro" id="IPR020550">
    <property type="entry name" value="Inositol_monophosphatase_CS"/>
</dbReference>
<name>A0A067R5J1_ZOONE</name>
<evidence type="ECO:0000256" key="17">
    <source>
        <dbReference type="SAM" id="Phobius"/>
    </source>
</evidence>
<dbReference type="GO" id="GO:0005794">
    <property type="term" value="C:Golgi apparatus"/>
    <property type="evidence" value="ECO:0007669"/>
    <property type="project" value="UniProtKB-ARBA"/>
</dbReference>
<dbReference type="GO" id="GO:0052834">
    <property type="term" value="F:inositol monophosphate phosphatase activity"/>
    <property type="evidence" value="ECO:0007669"/>
    <property type="project" value="UniProtKB-EC"/>
</dbReference>
<dbReference type="InterPro" id="IPR050725">
    <property type="entry name" value="CysQ/Inositol_MonoPase"/>
</dbReference>
<keyword evidence="19" id="KW-1185">Reference proteome</keyword>
<dbReference type="Gene3D" id="3.40.190.80">
    <property type="match status" value="1"/>
</dbReference>
<evidence type="ECO:0000256" key="12">
    <source>
        <dbReference type="ARBA" id="ARBA00023136"/>
    </source>
</evidence>
<dbReference type="Proteomes" id="UP000027135">
    <property type="component" value="Unassembled WGS sequence"/>
</dbReference>
<feature type="binding site" evidence="16">
    <location>
        <position position="167"/>
    </location>
    <ligand>
        <name>Mg(2+)</name>
        <dbReference type="ChEBI" id="CHEBI:18420"/>
        <label>1</label>
        <note>catalytic</note>
    </ligand>
</feature>
<evidence type="ECO:0000256" key="9">
    <source>
        <dbReference type="ARBA" id="ARBA00022801"/>
    </source>
</evidence>